<reference evidence="10 11" key="2">
    <citation type="submission" date="2018-08" db="EMBL/GenBank/DDBJ databases">
        <title>A genome reference for cultivated species of the human gut microbiota.</title>
        <authorList>
            <person name="Zou Y."/>
            <person name="Xue W."/>
            <person name="Luo G."/>
        </authorList>
    </citation>
    <scope>NUCLEOTIDE SEQUENCE [LARGE SCALE GENOMIC DNA]</scope>
    <source>
        <strain evidence="7 10">AF37-12</strain>
        <strain evidence="6 11">AM30-26</strain>
    </source>
</reference>
<dbReference type="EMBL" id="QROV01000017">
    <property type="protein sequence ID" value="RHL57184.1"/>
    <property type="molecule type" value="Genomic_DNA"/>
</dbReference>
<evidence type="ECO:0000259" key="2">
    <source>
        <dbReference type="Pfam" id="PF02350"/>
    </source>
</evidence>
<dbReference type="SUPFAM" id="SSF53756">
    <property type="entry name" value="UDP-Glycosyltransferase/glycogen phosphorylase"/>
    <property type="match status" value="1"/>
</dbReference>
<evidence type="ECO:0000256" key="1">
    <source>
        <dbReference type="RuleBase" id="RU003513"/>
    </source>
</evidence>
<dbReference type="PANTHER" id="PTHR43174:SF1">
    <property type="entry name" value="UDP-N-ACETYLGLUCOSAMINE 2-EPIMERASE"/>
    <property type="match status" value="1"/>
</dbReference>
<dbReference type="NCBIfam" id="TIGR00236">
    <property type="entry name" value="wecB"/>
    <property type="match status" value="1"/>
</dbReference>
<evidence type="ECO:0000313" key="7">
    <source>
        <dbReference type="EMBL" id="RHL57184.1"/>
    </source>
</evidence>
<dbReference type="Proteomes" id="UP000500882">
    <property type="component" value="Chromosome"/>
</dbReference>
<evidence type="ECO:0000313" key="6">
    <source>
        <dbReference type="EMBL" id="RHD89624.1"/>
    </source>
</evidence>
<sequence length="361" mass="39994">MKITIVAGARPNFMKIAPITRAIEAARGLGKSISYRLVYTGRRDDTSLDASLFSDLDMKAPDVYLGVESSNPTSLAAGIMIAFEQELTENPAHVVLVVDDLTATMSCAIVAKKQGIKVAHLVAGTRSFDMKMPKEVNRMITDGVSDYLFTAGMVANRNLNQTGTESENVYYVGNILVDTVRFNRNRLLKPVWFSVLGLQEGNYLLLTLNRRVLLNNKENLRKLMQTMIEKAAGMPIVAPMHTYVRNAIKDLGIEAPNLHIMPPQNYLFFGYLINKAKGIITDSGNVAEEATFLGIPCITLNTYAEHPETWRVGTNELVGEDPAALAQAMDTLMKGEWKKGELPERWDGRTAERIVQILTSK</sequence>
<dbReference type="PATRIC" id="fig|818.29.peg.3423"/>
<evidence type="ECO:0000313" key="9">
    <source>
        <dbReference type="Proteomes" id="UP000095576"/>
    </source>
</evidence>
<dbReference type="Proteomes" id="UP000283616">
    <property type="component" value="Unassembled WGS sequence"/>
</dbReference>
<dbReference type="EMBL" id="QSJP01000004">
    <property type="protein sequence ID" value="RHD89624.1"/>
    <property type="molecule type" value="Genomic_DNA"/>
</dbReference>
<keyword evidence="1 7" id="KW-0413">Isomerase</keyword>
<reference evidence="4 9" key="1">
    <citation type="submission" date="2015-09" db="EMBL/GenBank/DDBJ databases">
        <authorList>
            <consortium name="Pathogen Informatics"/>
        </authorList>
    </citation>
    <scope>NUCLEOTIDE SEQUENCE [LARGE SCALE GENOMIC DNA]</scope>
    <source>
        <strain evidence="4 9">2789STDY5834899</strain>
    </source>
</reference>
<dbReference type="Proteomes" id="UP001156216">
    <property type="component" value="Chromosome"/>
</dbReference>
<dbReference type="EMBL" id="AP022660">
    <property type="protein sequence ID" value="BCA49923.1"/>
    <property type="molecule type" value="Genomic_DNA"/>
</dbReference>
<dbReference type="GO" id="GO:0008761">
    <property type="term" value="F:UDP-N-acetylglucosamine 2-epimerase activity"/>
    <property type="evidence" value="ECO:0007669"/>
    <property type="project" value="UniProtKB-EC"/>
</dbReference>
<dbReference type="CDD" id="cd03786">
    <property type="entry name" value="GTB_UDP-GlcNAc_2-Epimerase"/>
    <property type="match status" value="1"/>
</dbReference>
<reference evidence="3 12" key="3">
    <citation type="submission" date="2020-02" db="EMBL/GenBank/DDBJ databases">
        <title>Whole-genome sequencing and comparative analysis of the genomes of Bacteroides thetaiotaomicron and Escherichia coli isolated from a healthy resident in Vietnam.</title>
        <authorList>
            <person name="Mohsin M."/>
            <person name="Tanaka K."/>
            <person name="Kawahara R."/>
            <person name="Kondo S."/>
            <person name="Noguchi H."/>
            <person name="Motooka D."/>
            <person name="Nakamura S."/>
            <person name="Khong D.T."/>
            <person name="Nguyen T.N."/>
            <person name="Tran H.T."/>
            <person name="Yamamoto Y."/>
        </authorList>
    </citation>
    <scope>NUCLEOTIDE SEQUENCE [LARGE SCALE GENOMIC DNA]</scope>
    <source>
        <strain evidence="3 12">F9-2</strain>
    </source>
</reference>
<evidence type="ECO:0000313" key="3">
    <source>
        <dbReference type="EMBL" id="BCA49923.1"/>
    </source>
</evidence>
<gene>
    <name evidence="5" type="primary">wecB</name>
    <name evidence="4" type="synonym">mnaA_2</name>
    <name evidence="3" type="ORF">BatF92_18650</name>
    <name evidence="7" type="ORF">DW011_15585</name>
    <name evidence="6" type="ORF">DW780_05955</name>
    <name evidence="4" type="ORF">ERS852511_05010</name>
    <name evidence="5" type="ORF">K0H07_10760</name>
    <name evidence="8" type="ORF">KQP59_03125</name>
</gene>
<dbReference type="EMBL" id="CP083681">
    <property type="protein sequence ID" value="UYU72122.1"/>
    <property type="molecule type" value="Genomic_DNA"/>
</dbReference>
<reference evidence="5" key="5">
    <citation type="submission" date="2021-07" db="EMBL/GenBank/DDBJ databases">
        <title>Comparative genomics of Bacteroides fragilis group isolates reveals species-dependent resistance mechanisms and validates clinical tools for resistance prediction.</title>
        <authorList>
            <person name="Wallace M.J."/>
            <person name="Jean S."/>
            <person name="Wallace M.A."/>
            <person name="Carey-Ann B.D."/>
            <person name="Dantas G."/>
        </authorList>
    </citation>
    <scope>NUCLEOTIDE SEQUENCE</scope>
    <source>
        <strain evidence="5">BJH_160</strain>
    </source>
</reference>
<dbReference type="InterPro" id="IPR003331">
    <property type="entry name" value="UDP_GlcNAc_Epimerase_2_dom"/>
</dbReference>
<dbReference type="EC" id="5.1.3.14" evidence="4 7"/>
<dbReference type="PANTHER" id="PTHR43174">
    <property type="entry name" value="UDP-N-ACETYLGLUCOSAMINE 2-EPIMERASE"/>
    <property type="match status" value="1"/>
</dbReference>
<dbReference type="Pfam" id="PF02350">
    <property type="entry name" value="Epimerase_2"/>
    <property type="match status" value="1"/>
</dbReference>
<dbReference type="InterPro" id="IPR029767">
    <property type="entry name" value="WecB-like"/>
</dbReference>
<evidence type="ECO:0000313" key="4">
    <source>
        <dbReference type="EMBL" id="CUQ27132.1"/>
    </source>
</evidence>
<comment type="similarity">
    <text evidence="1">Belongs to the UDP-N-acetylglucosamine 2-epimerase family.</text>
</comment>
<name>A0A139K6J7_BACT4</name>
<dbReference type="Gene3D" id="3.40.50.2000">
    <property type="entry name" value="Glycogen Phosphorylase B"/>
    <property type="match status" value="2"/>
</dbReference>
<feature type="domain" description="UDP-N-acetylglucosamine 2-epimerase" evidence="2">
    <location>
        <begin position="32"/>
        <end position="358"/>
    </location>
</feature>
<evidence type="ECO:0000313" key="10">
    <source>
        <dbReference type="Proteomes" id="UP000283616"/>
    </source>
</evidence>
<dbReference type="Proteomes" id="UP000284785">
    <property type="component" value="Unassembled WGS sequence"/>
</dbReference>
<evidence type="ECO:0000313" key="5">
    <source>
        <dbReference type="EMBL" id="MCE9237630.1"/>
    </source>
</evidence>
<dbReference type="GeneID" id="60927180"/>
<reference evidence="8" key="4">
    <citation type="submission" date="2021-06" db="EMBL/GenBank/DDBJ databases">
        <title>Interrogation of the integrated mobile genetic elements in gut-associated Bacteroides with a consensus prediction approach.</title>
        <authorList>
            <person name="Campbell D.E."/>
            <person name="Leigh J.R."/>
            <person name="Kim T."/>
            <person name="England W."/>
            <person name="Whitaker R.J."/>
            <person name="Degnan P.H."/>
        </authorList>
    </citation>
    <scope>NUCLEOTIDE SEQUENCE</scope>
    <source>
        <strain evidence="8">VPI-BTDOT2</strain>
    </source>
</reference>
<dbReference type="EMBL" id="CZAP01000037">
    <property type="protein sequence ID" value="CUQ27132.1"/>
    <property type="molecule type" value="Genomic_DNA"/>
</dbReference>
<evidence type="ECO:0000313" key="12">
    <source>
        <dbReference type="Proteomes" id="UP000500882"/>
    </source>
</evidence>
<organism evidence="7 10">
    <name type="scientific">Bacteroides thetaiotaomicron</name>
    <dbReference type="NCBI Taxonomy" id="818"/>
    <lineage>
        <taxon>Bacteria</taxon>
        <taxon>Pseudomonadati</taxon>
        <taxon>Bacteroidota</taxon>
        <taxon>Bacteroidia</taxon>
        <taxon>Bacteroidales</taxon>
        <taxon>Bacteroidaceae</taxon>
        <taxon>Bacteroides</taxon>
    </lineage>
</organism>
<evidence type="ECO:0000313" key="11">
    <source>
        <dbReference type="Proteomes" id="UP000284785"/>
    </source>
</evidence>
<dbReference type="RefSeq" id="WP_016267769.1">
    <property type="nucleotide sequence ID" value="NZ_AP022660.1"/>
</dbReference>
<accession>A0A139K6J7</accession>
<dbReference type="AlphaFoldDB" id="A0A139K6J7"/>
<dbReference type="EMBL" id="JAHYQA010000005">
    <property type="protein sequence ID" value="MCE9237630.1"/>
    <property type="molecule type" value="Genomic_DNA"/>
</dbReference>
<proteinExistence type="inferred from homology"/>
<dbReference type="Proteomes" id="UP000095576">
    <property type="component" value="Unassembled WGS sequence"/>
</dbReference>
<protein>
    <submittedName>
        <fullName evidence="3">UDP-N-acetyl glucosamine 2-epimerase</fullName>
    </submittedName>
    <submittedName>
        <fullName evidence="4 7">UDP-N-acetylglucosamine 2-epimerase</fullName>
        <ecNumber evidence="4 7">5.1.3.14</ecNumber>
    </submittedName>
</protein>
<evidence type="ECO:0000313" key="8">
    <source>
        <dbReference type="EMBL" id="UYU72122.1"/>
    </source>
</evidence>
<dbReference type="Proteomes" id="UP001200544">
    <property type="component" value="Unassembled WGS sequence"/>
</dbReference>